<organism evidence="1 2">
    <name type="scientific">Yersinia canariae</name>
    <dbReference type="NCBI Taxonomy" id="2607663"/>
    <lineage>
        <taxon>Bacteria</taxon>
        <taxon>Pseudomonadati</taxon>
        <taxon>Pseudomonadota</taxon>
        <taxon>Gammaproteobacteria</taxon>
        <taxon>Enterobacterales</taxon>
        <taxon>Yersiniaceae</taxon>
        <taxon>Yersinia</taxon>
    </lineage>
</organism>
<reference evidence="2" key="1">
    <citation type="submission" date="2019-09" db="EMBL/GenBank/DDBJ databases">
        <title>Yersinia canariae sp. nov., isolated from a human yersiniosis case.</title>
        <authorList>
            <person name="Nguyen S.V."/>
            <person name="Greig D."/>
            <person name="Hurley D."/>
            <person name="Cao Y."/>
            <person name="McCabe E."/>
            <person name="Mitchell M."/>
            <person name="Jenkins C."/>
            <person name="Fanning S."/>
        </authorList>
    </citation>
    <scope>NUCLEOTIDE SEQUENCE [LARGE SCALE GENOMIC DNA]</scope>
    <source>
        <strain evidence="2">NCTC 14382</strain>
    </source>
</reference>
<dbReference type="Gene3D" id="3.90.210.10">
    <property type="entry name" value="Heat-Labile Enterotoxin, subunit A"/>
    <property type="match status" value="1"/>
</dbReference>
<sequence>MILIKAILLYLISILLSYECEAKPPDIVWRVDARDHHDVFNHGFVAAGNNHNVADHLSGESCRKSRKMEGSAFIATTANRSFAYDYAERVLKNLAKQGSQNAKIYIYQIRAAENMYSAEDTLIFLLQGNNSFKNRSGFRMIYRLPYLSEWMAHRRIGAEQVAVGMAYHIDGGVMRSDAYLSNPGFVQTRSHANNRPYPVVFSGKSTMQIPRTWMLRLGVNPMINACFGRLDFTYSNTGIHEQHLGHQGFLLANILLI</sequence>
<dbReference type="GO" id="GO:0005576">
    <property type="term" value="C:extracellular region"/>
    <property type="evidence" value="ECO:0007669"/>
    <property type="project" value="InterPro"/>
</dbReference>
<name>A0A857F1C3_9GAMM</name>
<proteinExistence type="predicted"/>
<evidence type="ECO:0000313" key="2">
    <source>
        <dbReference type="Proteomes" id="UP000464402"/>
    </source>
</evidence>
<dbReference type="AlphaFoldDB" id="A0A857F1C3"/>
<dbReference type="InterPro" id="IPR003898">
    <property type="entry name" value="Borpert_toxA"/>
</dbReference>
<evidence type="ECO:0000313" key="1">
    <source>
        <dbReference type="EMBL" id="QHB32549.1"/>
    </source>
</evidence>
<gene>
    <name evidence="1" type="primary">ytxA</name>
    <name evidence="1" type="ORF">F0T03_10450</name>
</gene>
<dbReference type="GO" id="GO:0003950">
    <property type="term" value="F:NAD+ poly-ADP-ribosyltransferase activity"/>
    <property type="evidence" value="ECO:0007669"/>
    <property type="project" value="InterPro"/>
</dbReference>
<protein>
    <submittedName>
        <fullName evidence="1">Putative AB5 enterotoxin ADP-ribosylating subunit YtxA</fullName>
    </submittedName>
</protein>
<dbReference type="KEGG" id="yca:F0T03_10450"/>
<dbReference type="Pfam" id="PF02917">
    <property type="entry name" value="Pertussis_S1"/>
    <property type="match status" value="1"/>
</dbReference>
<accession>A0A857F1C3</accession>
<dbReference type="PRINTS" id="PR01395">
    <property type="entry name" value="BORPETOXINA"/>
</dbReference>
<dbReference type="SUPFAM" id="SSF56399">
    <property type="entry name" value="ADP-ribosylation"/>
    <property type="match status" value="1"/>
</dbReference>
<keyword evidence="2" id="KW-1185">Reference proteome</keyword>
<dbReference type="Proteomes" id="UP000464402">
    <property type="component" value="Chromosome"/>
</dbReference>
<dbReference type="RefSeq" id="WP_159678194.1">
    <property type="nucleotide sequence ID" value="NZ_CP043727.1"/>
</dbReference>
<dbReference type="EMBL" id="CP043727">
    <property type="protein sequence ID" value="QHB32549.1"/>
    <property type="molecule type" value="Genomic_DNA"/>
</dbReference>